<keyword evidence="14" id="KW-1185">Reference proteome</keyword>
<dbReference type="NCBIfam" id="TIGR04183">
    <property type="entry name" value="Por_Secre_tail"/>
    <property type="match status" value="1"/>
</dbReference>
<keyword evidence="4 9" id="KW-0732">Signal</keyword>
<dbReference type="EC" id="3.2.1.14" evidence="3"/>
<feature type="signal peptide" evidence="9">
    <location>
        <begin position="1"/>
        <end position="25"/>
    </location>
</feature>
<evidence type="ECO:0000313" key="13">
    <source>
        <dbReference type="EMBL" id="TYZ14353.1"/>
    </source>
</evidence>
<evidence type="ECO:0000259" key="10">
    <source>
        <dbReference type="PROSITE" id="PS50915"/>
    </source>
</evidence>
<dbReference type="InterPro" id="IPR050314">
    <property type="entry name" value="Glycosyl_Hydrlase_18"/>
</dbReference>
<dbReference type="CDD" id="cd04080">
    <property type="entry name" value="CBM6_cellulase-like"/>
    <property type="match status" value="1"/>
</dbReference>
<dbReference type="SUPFAM" id="SSF51445">
    <property type="entry name" value="(Trans)glycosidases"/>
    <property type="match status" value="1"/>
</dbReference>
<dbReference type="Pfam" id="PF00704">
    <property type="entry name" value="Glyco_hydro_18"/>
    <property type="match status" value="1"/>
</dbReference>
<dbReference type="SMART" id="SM00606">
    <property type="entry name" value="CBD_IV"/>
    <property type="match status" value="1"/>
</dbReference>
<keyword evidence="6 8" id="KW-0378">Hydrolase</keyword>
<keyword evidence="5" id="KW-0677">Repeat</keyword>
<dbReference type="InterPro" id="IPR008979">
    <property type="entry name" value="Galactose-bd-like_sf"/>
</dbReference>
<dbReference type="AlphaFoldDB" id="A0A5D6VEF2"/>
<feature type="domain" description="Beta/gamma crystallin 'Greek key'" evidence="10">
    <location>
        <begin position="316"/>
        <end position="360"/>
    </location>
</feature>
<evidence type="ECO:0000256" key="5">
    <source>
        <dbReference type="ARBA" id="ARBA00022737"/>
    </source>
</evidence>
<evidence type="ECO:0000313" key="14">
    <source>
        <dbReference type="Proteomes" id="UP000322791"/>
    </source>
</evidence>
<dbReference type="InterPro" id="IPR001064">
    <property type="entry name" value="Beta/gamma_crystallin"/>
</dbReference>
<dbReference type="GO" id="GO:0008843">
    <property type="term" value="F:endochitinase activity"/>
    <property type="evidence" value="ECO:0007669"/>
    <property type="project" value="UniProtKB-EC"/>
</dbReference>
<organism evidence="13 14">
    <name type="scientific">Hymenobacter lutimineralis</name>
    <dbReference type="NCBI Taxonomy" id="2606448"/>
    <lineage>
        <taxon>Bacteria</taxon>
        <taxon>Pseudomonadati</taxon>
        <taxon>Bacteroidota</taxon>
        <taxon>Cytophagia</taxon>
        <taxon>Cytophagales</taxon>
        <taxon>Hymenobacteraceae</taxon>
        <taxon>Hymenobacter</taxon>
    </lineage>
</organism>
<evidence type="ECO:0000256" key="9">
    <source>
        <dbReference type="SAM" id="SignalP"/>
    </source>
</evidence>
<dbReference type="SUPFAM" id="SSF49695">
    <property type="entry name" value="gamma-Crystallin-like"/>
    <property type="match status" value="1"/>
</dbReference>
<dbReference type="Gene3D" id="3.20.20.80">
    <property type="entry name" value="Glycosidases"/>
    <property type="match status" value="1"/>
</dbReference>
<dbReference type="GO" id="GO:0006032">
    <property type="term" value="P:chitin catabolic process"/>
    <property type="evidence" value="ECO:0007669"/>
    <property type="project" value="TreeGrafter"/>
</dbReference>
<evidence type="ECO:0000259" key="11">
    <source>
        <dbReference type="PROSITE" id="PS51175"/>
    </source>
</evidence>
<dbReference type="GO" id="GO:0005576">
    <property type="term" value="C:extracellular region"/>
    <property type="evidence" value="ECO:0007669"/>
    <property type="project" value="TreeGrafter"/>
</dbReference>
<dbReference type="PROSITE" id="PS51175">
    <property type="entry name" value="CBM6"/>
    <property type="match status" value="1"/>
</dbReference>
<dbReference type="PROSITE" id="PS51910">
    <property type="entry name" value="GH18_2"/>
    <property type="match status" value="1"/>
</dbReference>
<protein>
    <recommendedName>
        <fullName evidence="3">chitinase</fullName>
        <ecNumber evidence="3">3.2.1.14</ecNumber>
    </recommendedName>
</protein>
<evidence type="ECO:0000256" key="6">
    <source>
        <dbReference type="ARBA" id="ARBA00022801"/>
    </source>
</evidence>
<feature type="chain" id="PRO_5022876240" description="chitinase" evidence="9">
    <location>
        <begin position="26"/>
        <end position="631"/>
    </location>
</feature>
<dbReference type="Proteomes" id="UP000322791">
    <property type="component" value="Unassembled WGS sequence"/>
</dbReference>
<dbReference type="PANTHER" id="PTHR11177:SF317">
    <property type="entry name" value="CHITINASE 12-RELATED"/>
    <property type="match status" value="1"/>
</dbReference>
<dbReference type="SMART" id="SM00247">
    <property type="entry name" value="XTALbg"/>
    <property type="match status" value="1"/>
</dbReference>
<evidence type="ECO:0000256" key="1">
    <source>
        <dbReference type="ARBA" id="ARBA00000822"/>
    </source>
</evidence>
<dbReference type="GO" id="GO:0008061">
    <property type="term" value="F:chitin binding"/>
    <property type="evidence" value="ECO:0007669"/>
    <property type="project" value="InterPro"/>
</dbReference>
<dbReference type="InterPro" id="IPR001579">
    <property type="entry name" value="Glyco_hydro_18_chit_AS"/>
</dbReference>
<evidence type="ECO:0000259" key="12">
    <source>
        <dbReference type="PROSITE" id="PS51910"/>
    </source>
</evidence>
<dbReference type="GO" id="GO:0030246">
    <property type="term" value="F:carbohydrate binding"/>
    <property type="evidence" value="ECO:0007669"/>
    <property type="project" value="InterPro"/>
</dbReference>
<dbReference type="InterPro" id="IPR005084">
    <property type="entry name" value="CBM6"/>
</dbReference>
<dbReference type="EMBL" id="VTHL01000001">
    <property type="protein sequence ID" value="TYZ14353.1"/>
    <property type="molecule type" value="Genomic_DNA"/>
</dbReference>
<dbReference type="RefSeq" id="WP_149069137.1">
    <property type="nucleotide sequence ID" value="NZ_VTHL01000001.1"/>
</dbReference>
<evidence type="ECO:0000256" key="2">
    <source>
        <dbReference type="ARBA" id="ARBA00009646"/>
    </source>
</evidence>
<sequence length="631" mass="66491">MKTTTLLKNALALLVWLLAVGPAFAQFKVIGYLPSWTGDVNTVQYDKLTHINYAFLLPNADGSLRPIDNPSKLQSLVATAHARGVKVLISVGGWMNDGNPTEFVSIGNNATYTRNFTTNLINFANQYGLDGIDIDWEHPTSASANGYAAVMQDLATQLHSRGKLLTTAVAGGTWAGPYILNSVLNNVDFLNIMAYDDAAPAHSTYALASQSISYWRGRGLAANKTVLGVPFYGQAGGETYASLLSRGADPNADLFQNIGYNGIPTIKSKTNLAFDQGGGIMIWQLGGDATGTYSLLTAINQVVVQRNGTTPPPPSGVATMYKDCNYTGTAVGLPAGNYNLAALQSRGILNDDISSLKVNAGYEVVLYESDNFTGASLTVGSAGNSCLVGNALGTGNWNDKATSLRVRATTSTGFSVTLQAEAANVNNGMTAEPTTDTGGGQNMGWVDAGDYLVWNTISFPTTGQYLIEYRVASGGAGGTISADLNAGSIQLGNTTIPGTGGWQNWTTVSKTVTINAGTYNVGIYAQTGGWNLNWVRISKAAGRGTALASQESTEAQATQLYPNPVAERLHVVSALNLTGSGYTVLDMQGRRVASGTLDQGTLSVRALKAGLYTLVVTAKDGQLITRRFSRQ</sequence>
<comment type="catalytic activity">
    <reaction evidence="1">
        <text>Random endo-hydrolysis of N-acetyl-beta-D-glucosaminide (1-&gt;4)-beta-linkages in chitin and chitodextrins.</text>
        <dbReference type="EC" id="3.2.1.14"/>
    </reaction>
</comment>
<dbReference type="InterPro" id="IPR026444">
    <property type="entry name" value="Secre_tail"/>
</dbReference>
<dbReference type="InterPro" id="IPR011024">
    <property type="entry name" value="G_crystallin-like"/>
</dbReference>
<dbReference type="InterPro" id="IPR011583">
    <property type="entry name" value="Chitinase_II/V-like_cat"/>
</dbReference>
<feature type="domain" description="CBM6" evidence="11">
    <location>
        <begin position="416"/>
        <end position="538"/>
    </location>
</feature>
<dbReference type="InterPro" id="IPR006584">
    <property type="entry name" value="Cellulose-bd_IV"/>
</dbReference>
<dbReference type="InterPro" id="IPR017853">
    <property type="entry name" value="GH"/>
</dbReference>
<evidence type="ECO:0000256" key="4">
    <source>
        <dbReference type="ARBA" id="ARBA00022729"/>
    </source>
</evidence>
<accession>A0A5D6VEF2</accession>
<dbReference type="SMART" id="SM00636">
    <property type="entry name" value="Glyco_18"/>
    <property type="match status" value="1"/>
</dbReference>
<name>A0A5D6VEF2_9BACT</name>
<dbReference type="SUPFAM" id="SSF49785">
    <property type="entry name" value="Galactose-binding domain-like"/>
    <property type="match status" value="1"/>
</dbReference>
<dbReference type="InterPro" id="IPR001223">
    <property type="entry name" value="Glyco_hydro18_cat"/>
</dbReference>
<comment type="similarity">
    <text evidence="2">Belongs to the beta/gamma-crystallin family.</text>
</comment>
<dbReference type="Gene3D" id="2.60.20.10">
    <property type="entry name" value="Crystallins"/>
    <property type="match status" value="1"/>
</dbReference>
<dbReference type="Pfam" id="PF18962">
    <property type="entry name" value="Por_Secre_tail"/>
    <property type="match status" value="1"/>
</dbReference>
<evidence type="ECO:0000256" key="3">
    <source>
        <dbReference type="ARBA" id="ARBA00012729"/>
    </source>
</evidence>
<dbReference type="PROSITE" id="PS50915">
    <property type="entry name" value="CRYSTALLIN_BETA_GAMMA"/>
    <property type="match status" value="1"/>
</dbReference>
<evidence type="ECO:0000256" key="7">
    <source>
        <dbReference type="ARBA" id="ARBA00023295"/>
    </source>
</evidence>
<dbReference type="GO" id="GO:0005975">
    <property type="term" value="P:carbohydrate metabolic process"/>
    <property type="evidence" value="ECO:0007669"/>
    <property type="project" value="InterPro"/>
</dbReference>
<dbReference type="Pfam" id="PF03422">
    <property type="entry name" value="CBM_6"/>
    <property type="match status" value="1"/>
</dbReference>
<dbReference type="PROSITE" id="PS01095">
    <property type="entry name" value="GH18_1"/>
    <property type="match status" value="1"/>
</dbReference>
<feature type="domain" description="GH18" evidence="12">
    <location>
        <begin position="27"/>
        <end position="306"/>
    </location>
</feature>
<dbReference type="PANTHER" id="PTHR11177">
    <property type="entry name" value="CHITINASE"/>
    <property type="match status" value="1"/>
</dbReference>
<reference evidence="13 14" key="1">
    <citation type="submission" date="2019-08" db="EMBL/GenBank/DDBJ databases">
        <authorList>
            <person name="Seo M.-J."/>
        </authorList>
    </citation>
    <scope>NUCLEOTIDE SEQUENCE [LARGE SCALE GENOMIC DNA]</scope>
    <source>
        <strain evidence="13 14">KIGAM108</strain>
    </source>
</reference>
<proteinExistence type="inferred from homology"/>
<dbReference type="Gene3D" id="2.60.120.260">
    <property type="entry name" value="Galactose-binding domain-like"/>
    <property type="match status" value="1"/>
</dbReference>
<dbReference type="Gene3D" id="3.40.5.30">
    <property type="entry name" value="(Trans)glycosidases - domain 2"/>
    <property type="match status" value="1"/>
</dbReference>
<keyword evidence="7 8" id="KW-0326">Glycosidase</keyword>
<evidence type="ECO:0000256" key="8">
    <source>
        <dbReference type="RuleBase" id="RU000489"/>
    </source>
</evidence>
<gene>
    <name evidence="13" type="ORF">FY528_01090</name>
</gene>
<comment type="caution">
    <text evidence="13">The sequence shown here is derived from an EMBL/GenBank/DDBJ whole genome shotgun (WGS) entry which is preliminary data.</text>
</comment>